<accession>A0A0F9H0T8</accession>
<dbReference type="InterPro" id="IPR050695">
    <property type="entry name" value="N-acetylmuramoyl_amidase_3"/>
</dbReference>
<dbReference type="Pfam" id="PF01520">
    <property type="entry name" value="Amidase_3"/>
    <property type="match status" value="1"/>
</dbReference>
<proteinExistence type="predicted"/>
<feature type="domain" description="MurNAc-LAA" evidence="2">
    <location>
        <begin position="99"/>
        <end position="215"/>
    </location>
</feature>
<dbReference type="GO" id="GO:0030288">
    <property type="term" value="C:outer membrane-bounded periplasmic space"/>
    <property type="evidence" value="ECO:0007669"/>
    <property type="project" value="TreeGrafter"/>
</dbReference>
<protein>
    <recommendedName>
        <fullName evidence="2">MurNAc-LAA domain-containing protein</fullName>
    </recommendedName>
</protein>
<dbReference type="PANTHER" id="PTHR30404:SF0">
    <property type="entry name" value="N-ACETYLMURAMOYL-L-ALANINE AMIDASE AMIC"/>
    <property type="match status" value="1"/>
</dbReference>
<evidence type="ECO:0000259" key="2">
    <source>
        <dbReference type="SMART" id="SM00646"/>
    </source>
</evidence>
<dbReference type="GO" id="GO:0009253">
    <property type="term" value="P:peptidoglycan catabolic process"/>
    <property type="evidence" value="ECO:0007669"/>
    <property type="project" value="InterPro"/>
</dbReference>
<name>A0A0F9H0T8_9ZZZZ</name>
<dbReference type="PANTHER" id="PTHR30404">
    <property type="entry name" value="N-ACETYLMURAMOYL-L-ALANINE AMIDASE"/>
    <property type="match status" value="1"/>
</dbReference>
<dbReference type="SMART" id="SM00646">
    <property type="entry name" value="Ami_3"/>
    <property type="match status" value="1"/>
</dbReference>
<dbReference type="GO" id="GO:0008745">
    <property type="term" value="F:N-acetylmuramoyl-L-alanine amidase activity"/>
    <property type="evidence" value="ECO:0007669"/>
    <property type="project" value="InterPro"/>
</dbReference>
<dbReference type="InterPro" id="IPR002508">
    <property type="entry name" value="MurNAc-LAA_cat"/>
</dbReference>
<organism evidence="3">
    <name type="scientific">marine sediment metagenome</name>
    <dbReference type="NCBI Taxonomy" id="412755"/>
    <lineage>
        <taxon>unclassified sequences</taxon>
        <taxon>metagenomes</taxon>
        <taxon>ecological metagenomes</taxon>
    </lineage>
</organism>
<gene>
    <name evidence="3" type="ORF">LCGC14_1843350</name>
</gene>
<dbReference type="Gene3D" id="3.40.630.40">
    <property type="entry name" value="Zn-dependent exopeptidases"/>
    <property type="match status" value="1"/>
</dbReference>
<sequence length="222" mass="25270">MFYRLFFLLSFLLSNFLYSAPQKMVAAAYKNKTISRPIIVLDAGHGGRDEGAKIRYPYLEEKKLTLTATLFTKKYLEQLGYKVVLTRAKDYFIPLKKRADVANTAKAELFVSIHFNSCPNKIAHGIEIYYHNSLENKAKSKNSQNLASCVLQDVINKTNARSRGVRRGKFCVIRETKMPAILVEAGFITNPQERDNIRKTAYLEKISLGIAQGIESFIKKYS</sequence>
<dbReference type="AlphaFoldDB" id="A0A0F9H0T8"/>
<comment type="caution">
    <text evidence="3">The sequence shown here is derived from an EMBL/GenBank/DDBJ whole genome shotgun (WGS) entry which is preliminary data.</text>
</comment>
<keyword evidence="1" id="KW-0378">Hydrolase</keyword>
<reference evidence="3" key="1">
    <citation type="journal article" date="2015" name="Nature">
        <title>Complex archaea that bridge the gap between prokaryotes and eukaryotes.</title>
        <authorList>
            <person name="Spang A."/>
            <person name="Saw J.H."/>
            <person name="Jorgensen S.L."/>
            <person name="Zaremba-Niedzwiedzka K."/>
            <person name="Martijn J."/>
            <person name="Lind A.E."/>
            <person name="van Eijk R."/>
            <person name="Schleper C."/>
            <person name="Guy L."/>
            <person name="Ettema T.J."/>
        </authorList>
    </citation>
    <scope>NUCLEOTIDE SEQUENCE</scope>
</reference>
<evidence type="ECO:0000313" key="3">
    <source>
        <dbReference type="EMBL" id="KKL96551.1"/>
    </source>
</evidence>
<evidence type="ECO:0000256" key="1">
    <source>
        <dbReference type="ARBA" id="ARBA00022801"/>
    </source>
</evidence>
<dbReference type="EMBL" id="LAZR01018402">
    <property type="protein sequence ID" value="KKL96551.1"/>
    <property type="molecule type" value="Genomic_DNA"/>
</dbReference>
<dbReference type="SUPFAM" id="SSF53187">
    <property type="entry name" value="Zn-dependent exopeptidases"/>
    <property type="match status" value="1"/>
</dbReference>
<dbReference type="CDD" id="cd02696">
    <property type="entry name" value="MurNAc-LAA"/>
    <property type="match status" value="1"/>
</dbReference>